<reference evidence="9" key="1">
    <citation type="submission" date="2016-04" db="EMBL/GenBank/DDBJ databases">
        <authorList>
            <person name="Nguyen H.D."/>
            <person name="Samba Siva P."/>
            <person name="Cullis J."/>
            <person name="Levesque C.A."/>
            <person name="Hambleton S."/>
        </authorList>
    </citation>
    <scope>NUCLEOTIDE SEQUENCE</scope>
    <source>
        <strain evidence="9">DAOMC 236426</strain>
    </source>
</reference>
<feature type="region of interest" description="Disordered" evidence="7">
    <location>
        <begin position="123"/>
        <end position="211"/>
    </location>
</feature>
<feature type="region of interest" description="Disordered" evidence="7">
    <location>
        <begin position="643"/>
        <end position="667"/>
    </location>
</feature>
<keyword evidence="4" id="KW-0805">Transcription regulation</keyword>
<dbReference type="GO" id="GO:0000439">
    <property type="term" value="C:transcription factor TFIIH core complex"/>
    <property type="evidence" value="ECO:0007669"/>
    <property type="project" value="InterPro"/>
</dbReference>
<dbReference type="InterPro" id="IPR027079">
    <property type="entry name" value="Tfb1/GTF2H1"/>
</dbReference>
<dbReference type="GO" id="GO:0006289">
    <property type="term" value="P:nucleotide-excision repair"/>
    <property type="evidence" value="ECO:0007669"/>
    <property type="project" value="InterPro"/>
</dbReference>
<feature type="compositionally biased region" description="Low complexity" evidence="7">
    <location>
        <begin position="124"/>
        <end position="143"/>
    </location>
</feature>
<organism evidence="9 10">
    <name type="scientific">Tilletia controversa</name>
    <name type="common">dwarf bunt fungus</name>
    <dbReference type="NCBI Taxonomy" id="13291"/>
    <lineage>
        <taxon>Eukaryota</taxon>
        <taxon>Fungi</taxon>
        <taxon>Dikarya</taxon>
        <taxon>Basidiomycota</taxon>
        <taxon>Ustilaginomycotina</taxon>
        <taxon>Exobasidiomycetes</taxon>
        <taxon>Tilletiales</taxon>
        <taxon>Tilletiaceae</taxon>
        <taxon>Tilletia</taxon>
    </lineage>
</organism>
<comment type="subcellular location">
    <subcellularLocation>
        <location evidence="1">Nucleus</location>
    </subcellularLocation>
</comment>
<dbReference type="PROSITE" id="PS50858">
    <property type="entry name" value="BSD"/>
    <property type="match status" value="1"/>
</dbReference>
<evidence type="ECO:0000313" key="10">
    <source>
        <dbReference type="Proteomes" id="UP000077684"/>
    </source>
</evidence>
<reference evidence="9" key="2">
    <citation type="journal article" date="2019" name="IMA Fungus">
        <title>Genome sequencing and comparison of five Tilletia species to identify candidate genes for the detection of regulated species infecting wheat.</title>
        <authorList>
            <person name="Nguyen H.D.T."/>
            <person name="Sultana T."/>
            <person name="Kesanakurti P."/>
            <person name="Hambleton S."/>
        </authorList>
    </citation>
    <scope>NUCLEOTIDE SEQUENCE</scope>
    <source>
        <strain evidence="9">DAOMC 236426</strain>
    </source>
</reference>
<protein>
    <recommendedName>
        <fullName evidence="8">BSD domain-containing protein</fullName>
    </recommendedName>
</protein>
<dbReference type="Gene3D" id="2.30.29.30">
    <property type="entry name" value="Pleckstrin-homology domain (PH domain)/Phosphotyrosine-binding domain (PTB)"/>
    <property type="match status" value="1"/>
</dbReference>
<sequence>MPSGSGSGSGSAVDGDDDSLHAAVSVSNVAGTLTLSPTEISWRPSNPSTSVRAFSLSHRHLTGLSVSVAGSASTVMLLKLDQDAPSRFNSKIVLYFVAEPPQAAVGQREPFKDKITAIIRQNKARAASSNQTAASTSTSTLASVPKPTIASGSSPAGASAPASPAVQQRSRDASGATSTVGTPTTTTPAASTSTSTSKPATRPSAYDEPARRTELQIRIDILKSTPSLLALHRQVVHSRIMTDAEFWSHPTRLALLRAERAAEKQRRGRNARLADPQKTTDQGGEIRYSLTPQIVRDMFEQYPVVARAYSENVPDKLSEQDFWKRYFSSRLYSRLRTSARSAASEHVIRDDDIFDQYLQEEDDDIEPRRAYNPHDALVDLASTANDHDQTGNERDWTMRPGFGGGGKRALPLLRRFNEHSQSLLDSALGEQGDDDGSGGGGRKKRRLIGGIGEEYAEPGERGSEDDDDEEDDEEDDEMDGRRRGKGARRLYGQIVIDELEEGQRRRTVPLNIQATQSRKGKGSTAQQARVDVDAMDTDEDEVAGMSNEEIQQLIADELERWPLVPHLGAWKPPARENMVRTMKRLLNNVLGGAGRDFKHETGKELLGDALHKSLLSSHAATTEFLRQFWSAVAPQSAVSISIRRPAKAEQDEEQQQEPQQLSPAQRRTRALRMAGILEKTGVRIEDLRGQARKFGANAGGGDEAGEAALAFIDRSLEPTMSAVSRALYVAKALYKFRSST</sequence>
<dbReference type="InterPro" id="IPR013876">
    <property type="entry name" value="TFIIH_BTF_p62_N"/>
</dbReference>
<dbReference type="Gene3D" id="1.10.3970.10">
    <property type="entry name" value="BSD domain"/>
    <property type="match status" value="1"/>
</dbReference>
<keyword evidence="3" id="KW-0677">Repeat</keyword>
<feature type="region of interest" description="Disordered" evidence="7">
    <location>
        <begin position="383"/>
        <end position="403"/>
    </location>
</feature>
<dbReference type="EMBL" id="LWDE02000337">
    <property type="protein sequence ID" value="KAE8248599.1"/>
    <property type="molecule type" value="Genomic_DNA"/>
</dbReference>
<comment type="similarity">
    <text evidence="2">Belongs to the TFB1 family.</text>
</comment>
<name>A0A8X7MV13_9BASI</name>
<dbReference type="InterPro" id="IPR005607">
    <property type="entry name" value="BSD_dom"/>
</dbReference>
<gene>
    <name evidence="9" type="ORF">A4X06_0g3605</name>
</gene>
<dbReference type="Pfam" id="PF08567">
    <property type="entry name" value="PH_TFIIH"/>
    <property type="match status" value="1"/>
</dbReference>
<evidence type="ECO:0000256" key="6">
    <source>
        <dbReference type="ARBA" id="ARBA00023242"/>
    </source>
</evidence>
<comment type="caution">
    <text evidence="9">The sequence shown here is derived from an EMBL/GenBank/DDBJ whole genome shotgun (WGS) entry which is preliminary data.</text>
</comment>
<keyword evidence="10" id="KW-1185">Reference proteome</keyword>
<evidence type="ECO:0000313" key="9">
    <source>
        <dbReference type="EMBL" id="KAE8248599.1"/>
    </source>
</evidence>
<dbReference type="Gene3D" id="6.10.140.1200">
    <property type="match status" value="1"/>
</dbReference>
<feature type="region of interest" description="Disordered" evidence="7">
    <location>
        <begin position="425"/>
        <end position="485"/>
    </location>
</feature>
<feature type="compositionally biased region" description="Low complexity" evidence="7">
    <location>
        <begin position="150"/>
        <end position="165"/>
    </location>
</feature>
<evidence type="ECO:0000256" key="4">
    <source>
        <dbReference type="ARBA" id="ARBA00023015"/>
    </source>
</evidence>
<feature type="domain" description="BSD" evidence="8">
    <location>
        <begin position="282"/>
        <end position="334"/>
    </location>
</feature>
<feature type="compositionally biased region" description="Basic and acidic residues" evidence="7">
    <location>
        <begin position="385"/>
        <end position="397"/>
    </location>
</feature>
<dbReference type="Pfam" id="PF03909">
    <property type="entry name" value="BSD"/>
    <property type="match status" value="1"/>
</dbReference>
<dbReference type="GO" id="GO:0006351">
    <property type="term" value="P:DNA-templated transcription"/>
    <property type="evidence" value="ECO:0007669"/>
    <property type="project" value="InterPro"/>
</dbReference>
<proteinExistence type="inferred from homology"/>
<evidence type="ECO:0000256" key="2">
    <source>
        <dbReference type="ARBA" id="ARBA00009448"/>
    </source>
</evidence>
<dbReference type="Proteomes" id="UP000077684">
    <property type="component" value="Unassembled WGS sequence"/>
</dbReference>
<evidence type="ECO:0000256" key="5">
    <source>
        <dbReference type="ARBA" id="ARBA00023163"/>
    </source>
</evidence>
<keyword evidence="5" id="KW-0804">Transcription</keyword>
<evidence type="ECO:0000259" key="8">
    <source>
        <dbReference type="PROSITE" id="PS50858"/>
    </source>
</evidence>
<dbReference type="PANTHER" id="PTHR12856">
    <property type="entry name" value="TRANSCRIPTION INITIATION FACTOR IIH-RELATED"/>
    <property type="match status" value="1"/>
</dbReference>
<accession>A0A8X7MV13</accession>
<dbReference type="InterPro" id="IPR035925">
    <property type="entry name" value="BSD_dom_sf"/>
</dbReference>
<evidence type="ECO:0000256" key="1">
    <source>
        <dbReference type="ARBA" id="ARBA00004123"/>
    </source>
</evidence>
<evidence type="ECO:0000256" key="3">
    <source>
        <dbReference type="ARBA" id="ARBA00022737"/>
    </source>
</evidence>
<feature type="compositionally biased region" description="Acidic residues" evidence="7">
    <location>
        <begin position="463"/>
        <end position="478"/>
    </location>
</feature>
<dbReference type="SUPFAM" id="SSF140383">
    <property type="entry name" value="BSD domain-like"/>
    <property type="match status" value="2"/>
</dbReference>
<dbReference type="InterPro" id="IPR011993">
    <property type="entry name" value="PH-like_dom_sf"/>
</dbReference>
<keyword evidence="6" id="KW-0539">Nucleus</keyword>
<feature type="compositionally biased region" description="Low complexity" evidence="7">
    <location>
        <begin position="173"/>
        <end position="204"/>
    </location>
</feature>
<dbReference type="SMART" id="SM00751">
    <property type="entry name" value="BSD"/>
    <property type="match status" value="1"/>
</dbReference>
<dbReference type="AlphaFoldDB" id="A0A8X7MV13"/>
<evidence type="ECO:0000256" key="7">
    <source>
        <dbReference type="SAM" id="MobiDB-lite"/>
    </source>
</evidence>